<feature type="transmembrane region" description="Helical" evidence="7">
    <location>
        <begin position="38"/>
        <end position="55"/>
    </location>
</feature>
<keyword evidence="5 7" id="KW-1133">Transmembrane helix</keyword>
<feature type="transmembrane region" description="Helical" evidence="7">
    <location>
        <begin position="196"/>
        <end position="216"/>
    </location>
</feature>
<dbReference type="Proteomes" id="UP001221217">
    <property type="component" value="Unassembled WGS sequence"/>
</dbReference>
<name>A0AAJ1IC44_9SPIO</name>
<accession>A0AAJ1IC44</accession>
<evidence type="ECO:0000256" key="3">
    <source>
        <dbReference type="ARBA" id="ARBA00022475"/>
    </source>
</evidence>
<feature type="transmembrane region" description="Helical" evidence="7">
    <location>
        <begin position="259"/>
        <end position="281"/>
    </location>
</feature>
<feature type="transmembrane region" description="Helical" evidence="7">
    <location>
        <begin position="157"/>
        <end position="176"/>
    </location>
</feature>
<keyword evidence="6 7" id="KW-0472">Membrane</keyword>
<organism evidence="8 9">
    <name type="scientific">Candidatus Thalassospirochaeta sargassi</name>
    <dbReference type="NCBI Taxonomy" id="3119039"/>
    <lineage>
        <taxon>Bacteria</taxon>
        <taxon>Pseudomonadati</taxon>
        <taxon>Spirochaetota</taxon>
        <taxon>Spirochaetia</taxon>
        <taxon>Spirochaetales</taxon>
        <taxon>Spirochaetaceae</taxon>
        <taxon>Candidatus Thalassospirochaeta</taxon>
    </lineage>
</organism>
<evidence type="ECO:0000256" key="4">
    <source>
        <dbReference type="ARBA" id="ARBA00022692"/>
    </source>
</evidence>
<gene>
    <name evidence="8" type="ORF">PQJ61_07075</name>
</gene>
<dbReference type="Pfam" id="PF03547">
    <property type="entry name" value="Mem_trans"/>
    <property type="match status" value="1"/>
</dbReference>
<feature type="transmembrane region" description="Helical" evidence="7">
    <location>
        <begin position="92"/>
        <end position="110"/>
    </location>
</feature>
<proteinExistence type="predicted"/>
<dbReference type="EMBL" id="JAQQAL010000012">
    <property type="protein sequence ID" value="MDC7226510.1"/>
    <property type="molecule type" value="Genomic_DNA"/>
</dbReference>
<keyword evidence="2" id="KW-0813">Transport</keyword>
<evidence type="ECO:0000313" key="9">
    <source>
        <dbReference type="Proteomes" id="UP001221217"/>
    </source>
</evidence>
<dbReference type="InterPro" id="IPR004776">
    <property type="entry name" value="Mem_transp_PIN-like"/>
</dbReference>
<feature type="transmembrane region" description="Helical" evidence="7">
    <location>
        <begin position="6"/>
        <end position="26"/>
    </location>
</feature>
<evidence type="ECO:0000313" key="8">
    <source>
        <dbReference type="EMBL" id="MDC7226510.1"/>
    </source>
</evidence>
<evidence type="ECO:0000256" key="7">
    <source>
        <dbReference type="SAM" id="Phobius"/>
    </source>
</evidence>
<keyword evidence="4 7" id="KW-0812">Transmembrane</keyword>
<dbReference type="GO" id="GO:0016020">
    <property type="term" value="C:membrane"/>
    <property type="evidence" value="ECO:0007669"/>
    <property type="project" value="UniProtKB-SubCell"/>
</dbReference>
<keyword evidence="3" id="KW-1003">Cell membrane</keyword>
<protein>
    <submittedName>
        <fullName evidence="8">AEC family transporter</fullName>
    </submittedName>
</protein>
<comment type="caution">
    <text evidence="8">The sequence shown here is derived from an EMBL/GenBank/DDBJ whole genome shotgun (WGS) entry which is preliminary data.</text>
</comment>
<feature type="transmembrane region" description="Helical" evidence="7">
    <location>
        <begin position="122"/>
        <end position="145"/>
    </location>
</feature>
<evidence type="ECO:0000256" key="2">
    <source>
        <dbReference type="ARBA" id="ARBA00022448"/>
    </source>
</evidence>
<comment type="subcellular location">
    <subcellularLocation>
        <location evidence="1">Membrane</location>
        <topology evidence="1">Multi-pass membrane protein</topology>
    </subcellularLocation>
</comment>
<evidence type="ECO:0000256" key="1">
    <source>
        <dbReference type="ARBA" id="ARBA00004141"/>
    </source>
</evidence>
<reference evidence="8 9" key="1">
    <citation type="submission" date="2022-12" db="EMBL/GenBank/DDBJ databases">
        <title>Metagenome assembled genome from gulf of manar.</title>
        <authorList>
            <person name="Kohli P."/>
            <person name="Pk S."/>
            <person name="Venkata Ramana C."/>
            <person name="Sasikala C."/>
        </authorList>
    </citation>
    <scope>NUCLEOTIDE SEQUENCE [LARGE SCALE GENOMIC DNA]</scope>
    <source>
        <strain evidence="8">JB008</strain>
    </source>
</reference>
<dbReference type="GO" id="GO:0055085">
    <property type="term" value="P:transmembrane transport"/>
    <property type="evidence" value="ECO:0007669"/>
    <property type="project" value="InterPro"/>
</dbReference>
<sequence>MTASLSGFLKIAVFILLGLTFRKSGILNEKDVSGLKKIILNVAIPSVLFISFANLEFSLKFIPVILVIFGLNLSLFWLGVLIYKLTGSKHRVLPLLLSTFNFALIGIPLYDSIYGIEYLHNYTMLGVGNEIFVWFVFYFMFRWFLTKGKAEKGINTGFFKSPIVWGIFFGCLASIFNLNISSSSNFFIKGIYETLTAASGLTTPLILIFIGFHVSARISHIVNSAKLVVLRLVLACSIGYLLKITVLNRVIESTVYSDSAFFLFSTLPAIFSVPILAADYITEDETAVLNNTIVLHSIVTIVLFALYTIFLSP</sequence>
<dbReference type="PANTHER" id="PTHR36838:SF3">
    <property type="entry name" value="TRANSPORTER AUXIN EFFLUX CARRIER EC FAMILY"/>
    <property type="match status" value="1"/>
</dbReference>
<feature type="transmembrane region" description="Helical" evidence="7">
    <location>
        <begin position="293"/>
        <end position="310"/>
    </location>
</feature>
<evidence type="ECO:0000256" key="6">
    <source>
        <dbReference type="ARBA" id="ARBA00023136"/>
    </source>
</evidence>
<dbReference type="PANTHER" id="PTHR36838">
    <property type="entry name" value="AUXIN EFFLUX CARRIER FAMILY PROTEIN"/>
    <property type="match status" value="1"/>
</dbReference>
<feature type="transmembrane region" description="Helical" evidence="7">
    <location>
        <begin position="228"/>
        <end position="247"/>
    </location>
</feature>
<feature type="transmembrane region" description="Helical" evidence="7">
    <location>
        <begin position="61"/>
        <end position="83"/>
    </location>
</feature>
<dbReference type="AlphaFoldDB" id="A0AAJ1IC44"/>
<evidence type="ECO:0000256" key="5">
    <source>
        <dbReference type="ARBA" id="ARBA00022989"/>
    </source>
</evidence>